<sequence>MENNKSKKQQEIKHLGFVRSASLLVLAWMSKLYEFMKQHSGPLQSLVTTAERSFNPAYEKFIAVSNDLLLFADNKMDEAAQVFDKYAPSSVKRLASFMIWYISTVVELIEEAGRGGLSAVMGYLTLHVTLFIMSQSVKSLGKLGLLPQIPSLAELTDQLSKLSPLPMAGQLVGNVTGAVGDVAKRGFELAEDVTDAVGDVAKKGSELAEDVTDAVGDIAMKGLGLGQSAAGNVAGTVEDIAKTGLGFGQSAAENVTGAVEDIAKKSSEIFGFLPFLSPDKKNKPSK</sequence>
<protein>
    <submittedName>
        <fullName evidence="2">Uncharacterized protein</fullName>
    </submittedName>
</protein>
<dbReference type="PANTHER" id="PTHR33732:SF2">
    <property type="entry name" value="REF_SRPP-LIKE PROTEIN"/>
    <property type="match status" value="1"/>
</dbReference>
<evidence type="ECO:0000313" key="2">
    <source>
        <dbReference type="EMBL" id="KAF5741163.1"/>
    </source>
</evidence>
<comment type="similarity">
    <text evidence="1">Belongs to the REF/SRPP family.</text>
</comment>
<dbReference type="Proteomes" id="UP000593562">
    <property type="component" value="Unassembled WGS sequence"/>
</dbReference>
<evidence type="ECO:0000313" key="3">
    <source>
        <dbReference type="Proteomes" id="UP000593562"/>
    </source>
</evidence>
<dbReference type="AlphaFoldDB" id="A0A7J7D4B7"/>
<dbReference type="EMBL" id="JAAARO010000010">
    <property type="protein sequence ID" value="KAF5741163.1"/>
    <property type="molecule type" value="Genomic_DNA"/>
</dbReference>
<comment type="caution">
    <text evidence="2">The sequence shown here is derived from an EMBL/GenBank/DDBJ whole genome shotgun (WGS) entry which is preliminary data.</text>
</comment>
<accession>A0A7J7D4B7</accession>
<dbReference type="Pfam" id="PF05755">
    <property type="entry name" value="REF"/>
    <property type="match status" value="1"/>
</dbReference>
<dbReference type="InterPro" id="IPR008802">
    <property type="entry name" value="REF"/>
</dbReference>
<keyword evidence="3" id="KW-1185">Reference proteome</keyword>
<dbReference type="PANTHER" id="PTHR33732">
    <property type="entry name" value="REF/SRPP-LIKE PROTEIN OS05G0151300/LOC_OS05G05940"/>
    <property type="match status" value="1"/>
</dbReference>
<proteinExistence type="inferred from homology"/>
<gene>
    <name evidence="2" type="ORF">HS088_TW10G00158</name>
</gene>
<dbReference type="InParanoid" id="A0A7J7D4B7"/>
<organism evidence="2 3">
    <name type="scientific">Tripterygium wilfordii</name>
    <name type="common">Thunder God vine</name>
    <dbReference type="NCBI Taxonomy" id="458696"/>
    <lineage>
        <taxon>Eukaryota</taxon>
        <taxon>Viridiplantae</taxon>
        <taxon>Streptophyta</taxon>
        <taxon>Embryophyta</taxon>
        <taxon>Tracheophyta</taxon>
        <taxon>Spermatophyta</taxon>
        <taxon>Magnoliopsida</taxon>
        <taxon>eudicotyledons</taxon>
        <taxon>Gunneridae</taxon>
        <taxon>Pentapetalae</taxon>
        <taxon>rosids</taxon>
        <taxon>fabids</taxon>
        <taxon>Celastrales</taxon>
        <taxon>Celastraceae</taxon>
        <taxon>Tripterygium</taxon>
    </lineage>
</organism>
<name>A0A7J7D4B7_TRIWF</name>
<evidence type="ECO:0000256" key="1">
    <source>
        <dbReference type="ARBA" id="ARBA00009737"/>
    </source>
</evidence>
<reference evidence="2 3" key="1">
    <citation type="journal article" date="2020" name="Nat. Commun.">
        <title>Genome of Tripterygium wilfordii and identification of cytochrome P450 involved in triptolide biosynthesis.</title>
        <authorList>
            <person name="Tu L."/>
            <person name="Su P."/>
            <person name="Zhang Z."/>
            <person name="Gao L."/>
            <person name="Wang J."/>
            <person name="Hu T."/>
            <person name="Zhou J."/>
            <person name="Zhang Y."/>
            <person name="Zhao Y."/>
            <person name="Liu Y."/>
            <person name="Song Y."/>
            <person name="Tong Y."/>
            <person name="Lu Y."/>
            <person name="Yang J."/>
            <person name="Xu C."/>
            <person name="Jia M."/>
            <person name="Peters R.J."/>
            <person name="Huang L."/>
            <person name="Gao W."/>
        </authorList>
    </citation>
    <scope>NUCLEOTIDE SEQUENCE [LARGE SCALE GENOMIC DNA]</scope>
    <source>
        <strain evidence="3">cv. XIE 37</strain>
        <tissue evidence="2">Leaf</tissue>
    </source>
</reference>